<dbReference type="EC" id="3.6.1.-" evidence="10"/>
<protein>
    <recommendedName>
        <fullName evidence="10">Small ribosomal subunit biogenesis GTPase RsgA</fullName>
        <ecNumber evidence="10">3.6.1.-</ecNumber>
    </recommendedName>
</protein>
<evidence type="ECO:0000256" key="9">
    <source>
        <dbReference type="ARBA" id="ARBA00023134"/>
    </source>
</evidence>
<keyword evidence="2 10" id="KW-0690">Ribosome biogenesis</keyword>
<comment type="function">
    <text evidence="10">One of several proteins that assist in the late maturation steps of the functional core of the 30S ribosomal subunit. Helps release RbfA from mature subunits. May play a role in the assembly of ribosomal proteins into the subunit. Circularly permuted GTPase that catalyzes slow GTP hydrolysis, GTPase activity is stimulated by the 30S ribosomal subunit.</text>
</comment>
<keyword evidence="7 10" id="KW-0862">Zinc</keyword>
<dbReference type="PANTHER" id="PTHR32120">
    <property type="entry name" value="SMALL RIBOSOMAL SUBUNIT BIOGENESIS GTPASE RSGA"/>
    <property type="match status" value="1"/>
</dbReference>
<accession>A0ABT2LX36</accession>
<feature type="binding site" evidence="10">
    <location>
        <position position="260"/>
    </location>
    <ligand>
        <name>Zn(2+)</name>
        <dbReference type="ChEBI" id="CHEBI:29105"/>
    </ligand>
</feature>
<keyword evidence="5 10" id="KW-0547">Nucleotide-binding</keyword>
<dbReference type="Gene3D" id="3.40.50.300">
    <property type="entry name" value="P-loop containing nucleotide triphosphate hydrolases"/>
    <property type="match status" value="1"/>
</dbReference>
<feature type="binding site" evidence="10">
    <location>
        <position position="254"/>
    </location>
    <ligand>
        <name>Zn(2+)</name>
        <dbReference type="ChEBI" id="CHEBI:29105"/>
    </ligand>
</feature>
<dbReference type="SUPFAM" id="SSF52540">
    <property type="entry name" value="P-loop containing nucleoside triphosphate hydrolases"/>
    <property type="match status" value="1"/>
</dbReference>
<dbReference type="SUPFAM" id="SSF50249">
    <property type="entry name" value="Nucleic acid-binding proteins"/>
    <property type="match status" value="1"/>
</dbReference>
<evidence type="ECO:0000256" key="4">
    <source>
        <dbReference type="ARBA" id="ARBA00022730"/>
    </source>
</evidence>
<evidence type="ECO:0000256" key="1">
    <source>
        <dbReference type="ARBA" id="ARBA00022490"/>
    </source>
</evidence>
<dbReference type="CDD" id="cd04466">
    <property type="entry name" value="S1_YloQ_GTPase"/>
    <property type="match status" value="1"/>
</dbReference>
<dbReference type="Gene3D" id="2.40.50.140">
    <property type="entry name" value="Nucleic acid-binding proteins"/>
    <property type="match status" value="1"/>
</dbReference>
<comment type="subcellular location">
    <subcellularLocation>
        <location evidence="10">Cytoplasm</location>
    </subcellularLocation>
</comment>
<evidence type="ECO:0000256" key="8">
    <source>
        <dbReference type="ARBA" id="ARBA00022884"/>
    </source>
</evidence>
<feature type="binding site" evidence="10">
    <location>
        <begin position="165"/>
        <end position="173"/>
    </location>
    <ligand>
        <name>GTP</name>
        <dbReference type="ChEBI" id="CHEBI:37565"/>
    </ligand>
</feature>
<sequence>MTGKIIKGIAGFYYVHIKDYGIYECKAKGKFRNNKIKPLVGDNVEVDILDSLEKKGNIVKILSRENDLIRPLVANVDQAMIVFAVKKPDPNLNLLDRFLVMMEYQNIETIICFNKIDIGNEKFMEELKNTYNNAGYKVLFASATENEGVEEIKKLLYGKTTVLAGPSGVGKSSMLNALTNEDKMETGKISEKIGRGKHTTRHSEIFNMDKESYIVDTPGFSSMFVPGMTKEKLQDCFPEMAQYEPECKFGGCAHINEPICGVKEAVNSGKISKTRYENYILLYKELEEMERNKY</sequence>
<dbReference type="EMBL" id="JAODBU010000002">
    <property type="protein sequence ID" value="MCT7397856.1"/>
    <property type="molecule type" value="Genomic_DNA"/>
</dbReference>
<dbReference type="InterPro" id="IPR004881">
    <property type="entry name" value="Ribosome_biogen_GTPase_RsgA"/>
</dbReference>
<feature type="binding site" evidence="10">
    <location>
        <position position="247"/>
    </location>
    <ligand>
        <name>Zn(2+)</name>
        <dbReference type="ChEBI" id="CHEBI:29105"/>
    </ligand>
</feature>
<keyword evidence="1 10" id="KW-0963">Cytoplasm</keyword>
<dbReference type="Proteomes" id="UP001431199">
    <property type="component" value="Unassembled WGS sequence"/>
</dbReference>
<keyword evidence="6 10" id="KW-0378">Hydrolase</keyword>
<keyword evidence="4 10" id="KW-0699">rRNA-binding</keyword>
<evidence type="ECO:0000256" key="2">
    <source>
        <dbReference type="ARBA" id="ARBA00022517"/>
    </source>
</evidence>
<dbReference type="Pfam" id="PF03193">
    <property type="entry name" value="RsgA_GTPase"/>
    <property type="match status" value="1"/>
</dbReference>
<dbReference type="PROSITE" id="PS51721">
    <property type="entry name" value="G_CP"/>
    <property type="match status" value="1"/>
</dbReference>
<reference evidence="13" key="1">
    <citation type="submission" date="2022-09" db="EMBL/GenBank/DDBJ databases">
        <title>Eubacterium sp. LFL-14 isolated from human feces.</title>
        <authorList>
            <person name="Liu F."/>
        </authorList>
    </citation>
    <scope>NUCLEOTIDE SEQUENCE</scope>
    <source>
        <strain evidence="13">LFL-14</strain>
    </source>
</reference>
<evidence type="ECO:0000259" key="12">
    <source>
        <dbReference type="PROSITE" id="PS51721"/>
    </source>
</evidence>
<dbReference type="Gene3D" id="1.10.40.50">
    <property type="entry name" value="Probable gtpase engc, domain 3"/>
    <property type="match status" value="1"/>
</dbReference>
<evidence type="ECO:0000256" key="3">
    <source>
        <dbReference type="ARBA" id="ARBA00022723"/>
    </source>
</evidence>
<dbReference type="PROSITE" id="PS50936">
    <property type="entry name" value="ENGC_GTPASE"/>
    <property type="match status" value="1"/>
</dbReference>
<dbReference type="NCBIfam" id="TIGR00157">
    <property type="entry name" value="ribosome small subunit-dependent GTPase A"/>
    <property type="match status" value="1"/>
</dbReference>
<comment type="cofactor">
    <cofactor evidence="10">
        <name>Zn(2+)</name>
        <dbReference type="ChEBI" id="CHEBI:29105"/>
    </cofactor>
    <text evidence="10">Binds 1 zinc ion per subunit.</text>
</comment>
<comment type="subunit">
    <text evidence="10">Monomer. Associates with 30S ribosomal subunit, binds 16S rRNA.</text>
</comment>
<evidence type="ECO:0000259" key="11">
    <source>
        <dbReference type="PROSITE" id="PS50936"/>
    </source>
</evidence>
<feature type="binding site" evidence="10">
    <location>
        <begin position="114"/>
        <end position="117"/>
    </location>
    <ligand>
        <name>GTP</name>
        <dbReference type="ChEBI" id="CHEBI:37565"/>
    </ligand>
</feature>
<dbReference type="PANTHER" id="PTHR32120:SF11">
    <property type="entry name" value="SMALL RIBOSOMAL SUBUNIT BIOGENESIS GTPASE RSGA 1, MITOCHONDRIAL-RELATED"/>
    <property type="match status" value="1"/>
</dbReference>
<keyword evidence="14" id="KW-1185">Reference proteome</keyword>
<name>A0ABT2LX36_9FIRM</name>
<evidence type="ECO:0000256" key="6">
    <source>
        <dbReference type="ARBA" id="ARBA00022801"/>
    </source>
</evidence>
<evidence type="ECO:0000256" key="7">
    <source>
        <dbReference type="ARBA" id="ARBA00022833"/>
    </source>
</evidence>
<keyword evidence="8 10" id="KW-0694">RNA-binding</keyword>
<dbReference type="RefSeq" id="WP_022088513.1">
    <property type="nucleotide sequence ID" value="NZ_JAODBU010000002.1"/>
</dbReference>
<evidence type="ECO:0000256" key="5">
    <source>
        <dbReference type="ARBA" id="ARBA00022741"/>
    </source>
</evidence>
<gene>
    <name evidence="10 13" type="primary">rsgA</name>
    <name evidence="13" type="ORF">N5B56_01975</name>
</gene>
<dbReference type="InterPro" id="IPR031944">
    <property type="entry name" value="RsgA_N"/>
</dbReference>
<proteinExistence type="inferred from homology"/>
<dbReference type="InterPro" id="IPR010914">
    <property type="entry name" value="RsgA_GTPase_dom"/>
</dbReference>
<dbReference type="InterPro" id="IPR027417">
    <property type="entry name" value="P-loop_NTPase"/>
</dbReference>
<keyword evidence="3 10" id="KW-0479">Metal-binding</keyword>
<keyword evidence="9 10" id="KW-0342">GTP-binding</keyword>
<dbReference type="HAMAP" id="MF_01820">
    <property type="entry name" value="GTPase_RsgA"/>
    <property type="match status" value="1"/>
</dbReference>
<feature type="domain" description="CP-type G" evidence="12">
    <location>
        <begin position="65"/>
        <end position="223"/>
    </location>
</feature>
<feature type="binding site" evidence="10">
    <location>
        <position position="252"/>
    </location>
    <ligand>
        <name>Zn(2+)</name>
        <dbReference type="ChEBI" id="CHEBI:29105"/>
    </ligand>
</feature>
<evidence type="ECO:0000313" key="14">
    <source>
        <dbReference type="Proteomes" id="UP001431199"/>
    </source>
</evidence>
<dbReference type="Pfam" id="PF16745">
    <property type="entry name" value="RsgA_N"/>
    <property type="match status" value="1"/>
</dbReference>
<comment type="similarity">
    <text evidence="10">Belongs to the TRAFAC class YlqF/YawG GTPase family. RsgA subfamily.</text>
</comment>
<feature type="domain" description="EngC GTPase" evidence="11">
    <location>
        <begin position="74"/>
        <end position="221"/>
    </location>
</feature>
<organism evidence="13 14">
    <name type="scientific">Eubacterium album</name>
    <dbReference type="NCBI Taxonomy" id="2978477"/>
    <lineage>
        <taxon>Bacteria</taxon>
        <taxon>Bacillati</taxon>
        <taxon>Bacillota</taxon>
        <taxon>Clostridia</taxon>
        <taxon>Eubacteriales</taxon>
        <taxon>Eubacteriaceae</taxon>
        <taxon>Eubacterium</taxon>
    </lineage>
</organism>
<comment type="caution">
    <text evidence="13">The sequence shown here is derived from an EMBL/GenBank/DDBJ whole genome shotgun (WGS) entry which is preliminary data.</text>
</comment>
<dbReference type="InterPro" id="IPR012340">
    <property type="entry name" value="NA-bd_OB-fold"/>
</dbReference>
<evidence type="ECO:0000256" key="10">
    <source>
        <dbReference type="HAMAP-Rule" id="MF_01820"/>
    </source>
</evidence>
<dbReference type="CDD" id="cd01854">
    <property type="entry name" value="YjeQ_EngC"/>
    <property type="match status" value="1"/>
</dbReference>
<dbReference type="InterPro" id="IPR030378">
    <property type="entry name" value="G_CP_dom"/>
</dbReference>
<evidence type="ECO:0000313" key="13">
    <source>
        <dbReference type="EMBL" id="MCT7397856.1"/>
    </source>
</evidence>